<evidence type="ECO:0000256" key="3">
    <source>
        <dbReference type="ARBA" id="ARBA00022989"/>
    </source>
</evidence>
<dbReference type="Proteomes" id="UP001165986">
    <property type="component" value="Unassembled WGS sequence"/>
</dbReference>
<feature type="transmembrane region" description="Helical" evidence="6">
    <location>
        <begin position="17"/>
        <end position="39"/>
    </location>
</feature>
<dbReference type="PRINTS" id="PR01217">
    <property type="entry name" value="PRICHEXTENSN"/>
</dbReference>
<keyword evidence="2 6" id="KW-0812">Transmembrane</keyword>
<keyword evidence="3 6" id="KW-1133">Transmembrane helix</keyword>
<reference evidence="8" key="1">
    <citation type="submission" date="2019-07" db="EMBL/GenBank/DDBJ databases">
        <title>Toxilogical consequences of a new and cryptic species of cyanobacteria (Komarekiella delphini-convector) recovered from the epidermis of a bottlenose dolphin and 1500 ft. in the air.</title>
        <authorList>
            <person name="Brown A.O."/>
            <person name="Dvorak P."/>
            <person name="Villanueva C.D."/>
            <person name="Foss A.J."/>
            <person name="Garvey A.D."/>
            <person name="Gibson Q.A."/>
            <person name="Johansen J.R."/>
            <person name="Casamatta D.A."/>
        </authorList>
    </citation>
    <scope>NUCLEOTIDE SEQUENCE</scope>
    <source>
        <strain evidence="8">SJRDD-AB1</strain>
    </source>
</reference>
<dbReference type="PROSITE" id="PS52015">
    <property type="entry name" value="TONB_CTD"/>
    <property type="match status" value="1"/>
</dbReference>
<feature type="region of interest" description="Disordered" evidence="5">
    <location>
        <begin position="183"/>
        <end position="259"/>
    </location>
</feature>
<feature type="compositionally biased region" description="Low complexity" evidence="5">
    <location>
        <begin position="215"/>
        <end position="229"/>
    </location>
</feature>
<name>A0AA40SZ63_9NOST</name>
<evidence type="ECO:0000259" key="7">
    <source>
        <dbReference type="PROSITE" id="PS52015"/>
    </source>
</evidence>
<dbReference type="GO" id="GO:0055085">
    <property type="term" value="P:transmembrane transport"/>
    <property type="evidence" value="ECO:0007669"/>
    <property type="project" value="InterPro"/>
</dbReference>
<evidence type="ECO:0000313" key="9">
    <source>
        <dbReference type="Proteomes" id="UP001165986"/>
    </source>
</evidence>
<keyword evidence="9" id="KW-1185">Reference proteome</keyword>
<feature type="domain" description="TonB C-terminal" evidence="7">
    <location>
        <begin position="293"/>
        <end position="388"/>
    </location>
</feature>
<dbReference type="Pfam" id="PF13103">
    <property type="entry name" value="TonB_2"/>
    <property type="match status" value="1"/>
</dbReference>
<protein>
    <submittedName>
        <fullName evidence="8">TonB family protein</fullName>
    </submittedName>
</protein>
<proteinExistence type="predicted"/>
<feature type="compositionally biased region" description="Low complexity" evidence="5">
    <location>
        <begin position="187"/>
        <end position="207"/>
    </location>
</feature>
<evidence type="ECO:0000256" key="6">
    <source>
        <dbReference type="SAM" id="Phobius"/>
    </source>
</evidence>
<dbReference type="EMBL" id="VJXY01000019">
    <property type="protein sequence ID" value="MBD6617683.1"/>
    <property type="molecule type" value="Genomic_DNA"/>
</dbReference>
<dbReference type="AlphaFoldDB" id="A0AA40SZ63"/>
<gene>
    <name evidence="8" type="ORF">FNW02_18070</name>
</gene>
<organism evidence="8 9">
    <name type="scientific">Komarekiella delphini-convector SJRDD-AB1</name>
    <dbReference type="NCBI Taxonomy" id="2593771"/>
    <lineage>
        <taxon>Bacteria</taxon>
        <taxon>Bacillati</taxon>
        <taxon>Cyanobacteriota</taxon>
        <taxon>Cyanophyceae</taxon>
        <taxon>Nostocales</taxon>
        <taxon>Nostocaceae</taxon>
        <taxon>Komarekiella</taxon>
        <taxon>Komarekiella delphini-convector</taxon>
    </lineage>
</organism>
<comment type="subcellular location">
    <subcellularLocation>
        <location evidence="1">Membrane</location>
        <topology evidence="1">Single-pass membrane protein</topology>
    </subcellularLocation>
</comment>
<evidence type="ECO:0000256" key="2">
    <source>
        <dbReference type="ARBA" id="ARBA00022692"/>
    </source>
</evidence>
<dbReference type="NCBIfam" id="TIGR01352">
    <property type="entry name" value="tonB_Cterm"/>
    <property type="match status" value="1"/>
</dbReference>
<feature type="region of interest" description="Disordered" evidence="5">
    <location>
        <begin position="60"/>
        <end position="122"/>
    </location>
</feature>
<feature type="compositionally biased region" description="Low complexity" evidence="5">
    <location>
        <begin position="92"/>
        <end position="122"/>
    </location>
</feature>
<evidence type="ECO:0000256" key="4">
    <source>
        <dbReference type="ARBA" id="ARBA00023136"/>
    </source>
</evidence>
<feature type="compositionally biased region" description="Polar residues" evidence="5">
    <location>
        <begin position="75"/>
        <end position="91"/>
    </location>
</feature>
<accession>A0AA40SZ63</accession>
<sequence>MAKSHQFQLDRNKPTELLFCLFTSILLHFILFIAGNYWLRSVASEQRQASSQAIPIEYVEVPPDETKTPKKTSKRAANNSIGKGQVSRPNNLSAPKPAKAFPPKLAPSAPTAPTVVTPATTPAKIPPRKLAVAPTIAPTAPTVVTPATTPAKIPPRKLAVAPTIAPTAPTVVTPAATPAKIPPRKLAVTPTTAPTAPTVVTPAATPAKIPPRKLAVAPTTTPTVPSPTSEQLENSATPRKPQVQPALKSGAASRLGGPVSLSSRDFGGNYFAASPNSNRFNPDSNGVDARQDTDLGPYLKELQRQVRQQWIPEVTQSSRRSVLHFTINRSGQVSNLRIARTSGFNVTDEAAVSAVKRAAPFIPLPTTYRGNNISIEFTFVINVYGELDLQGNGQK</sequence>
<dbReference type="InterPro" id="IPR006260">
    <property type="entry name" value="TonB/TolA_C"/>
</dbReference>
<dbReference type="GO" id="GO:0016020">
    <property type="term" value="C:membrane"/>
    <property type="evidence" value="ECO:0007669"/>
    <property type="project" value="UniProtKB-SubCell"/>
</dbReference>
<dbReference type="Gene3D" id="3.30.1150.10">
    <property type="match status" value="1"/>
</dbReference>
<evidence type="ECO:0000256" key="5">
    <source>
        <dbReference type="SAM" id="MobiDB-lite"/>
    </source>
</evidence>
<comment type="caution">
    <text evidence="8">The sequence shown here is derived from an EMBL/GenBank/DDBJ whole genome shotgun (WGS) entry which is preliminary data.</text>
</comment>
<dbReference type="SUPFAM" id="SSF74653">
    <property type="entry name" value="TolA/TonB C-terminal domain"/>
    <property type="match status" value="1"/>
</dbReference>
<dbReference type="InterPro" id="IPR037682">
    <property type="entry name" value="TonB_C"/>
</dbReference>
<evidence type="ECO:0000256" key="1">
    <source>
        <dbReference type="ARBA" id="ARBA00004167"/>
    </source>
</evidence>
<keyword evidence="4 6" id="KW-0472">Membrane</keyword>
<evidence type="ECO:0000313" key="8">
    <source>
        <dbReference type="EMBL" id="MBD6617683.1"/>
    </source>
</evidence>
<dbReference type="RefSeq" id="WP_225225739.1">
    <property type="nucleotide sequence ID" value="NZ_VJXY01000019.1"/>
</dbReference>